<keyword evidence="8" id="KW-0863">Zinc-finger</keyword>
<dbReference type="EMBL" id="JH668282">
    <property type="protein sequence ID" value="KAG6440823.1"/>
    <property type="molecule type" value="Genomic_DNA"/>
</dbReference>
<keyword evidence="2" id="KW-0808">Transferase</keyword>
<dbReference type="PROSITE" id="PS50158">
    <property type="entry name" value="ZF_CCHC"/>
    <property type="match status" value="1"/>
</dbReference>
<keyword evidence="8" id="KW-0862">Zinc</keyword>
<comment type="caution">
    <text evidence="12">The sequence shown here is derived from an EMBL/GenBank/DDBJ whole genome shotgun (WGS) entry which is preliminary data.</text>
</comment>
<evidence type="ECO:0000256" key="2">
    <source>
        <dbReference type="ARBA" id="ARBA00022679"/>
    </source>
</evidence>
<dbReference type="GO" id="GO:0015074">
    <property type="term" value="P:DNA integration"/>
    <property type="evidence" value="ECO:0007669"/>
    <property type="project" value="InterPro"/>
</dbReference>
<dbReference type="PANTHER" id="PTHR37984:SF11">
    <property type="entry name" value="INTEGRASE CATALYTIC DOMAIN-CONTAINING PROTEIN"/>
    <property type="match status" value="1"/>
</dbReference>
<dbReference type="PROSITE" id="PS50878">
    <property type="entry name" value="RT_POL"/>
    <property type="match status" value="1"/>
</dbReference>
<dbReference type="GO" id="GO:0016787">
    <property type="term" value="F:hydrolase activity"/>
    <property type="evidence" value="ECO:0007669"/>
    <property type="project" value="UniProtKB-KW"/>
</dbReference>
<reference evidence="12" key="1">
    <citation type="journal article" date="2016" name="Insect Biochem. Mol. Biol.">
        <title>Multifaceted biological insights from a draft genome sequence of the tobacco hornworm moth, Manduca sexta.</title>
        <authorList>
            <person name="Kanost M.R."/>
            <person name="Arrese E.L."/>
            <person name="Cao X."/>
            <person name="Chen Y.R."/>
            <person name="Chellapilla S."/>
            <person name="Goldsmith M.R."/>
            <person name="Grosse-Wilde E."/>
            <person name="Heckel D.G."/>
            <person name="Herndon N."/>
            <person name="Jiang H."/>
            <person name="Papanicolaou A."/>
            <person name="Qu J."/>
            <person name="Soulages J.L."/>
            <person name="Vogel H."/>
            <person name="Walters J."/>
            <person name="Waterhouse R.M."/>
            <person name="Ahn S.J."/>
            <person name="Almeida F.C."/>
            <person name="An C."/>
            <person name="Aqrawi P."/>
            <person name="Bretschneider A."/>
            <person name="Bryant W.B."/>
            <person name="Bucks S."/>
            <person name="Chao H."/>
            <person name="Chevignon G."/>
            <person name="Christen J.M."/>
            <person name="Clarke D.F."/>
            <person name="Dittmer N.T."/>
            <person name="Ferguson L.C.F."/>
            <person name="Garavelou S."/>
            <person name="Gordon K.H.J."/>
            <person name="Gunaratna R.T."/>
            <person name="Han Y."/>
            <person name="Hauser F."/>
            <person name="He Y."/>
            <person name="Heidel-Fischer H."/>
            <person name="Hirsh A."/>
            <person name="Hu Y."/>
            <person name="Jiang H."/>
            <person name="Kalra D."/>
            <person name="Klinner C."/>
            <person name="Konig C."/>
            <person name="Kovar C."/>
            <person name="Kroll A.R."/>
            <person name="Kuwar S.S."/>
            <person name="Lee S.L."/>
            <person name="Lehman R."/>
            <person name="Li K."/>
            <person name="Li Z."/>
            <person name="Liang H."/>
            <person name="Lovelace S."/>
            <person name="Lu Z."/>
            <person name="Mansfield J.H."/>
            <person name="McCulloch K.J."/>
            <person name="Mathew T."/>
            <person name="Morton B."/>
            <person name="Muzny D.M."/>
            <person name="Neunemann D."/>
            <person name="Ongeri F."/>
            <person name="Pauchet Y."/>
            <person name="Pu L.L."/>
            <person name="Pyrousis I."/>
            <person name="Rao X.J."/>
            <person name="Redding A."/>
            <person name="Roesel C."/>
            <person name="Sanchez-Gracia A."/>
            <person name="Schaack S."/>
            <person name="Shukla A."/>
            <person name="Tetreau G."/>
            <person name="Wang Y."/>
            <person name="Xiong G.H."/>
            <person name="Traut W."/>
            <person name="Walsh T.K."/>
            <person name="Worley K.C."/>
            <person name="Wu D."/>
            <person name="Wu W."/>
            <person name="Wu Y.Q."/>
            <person name="Zhang X."/>
            <person name="Zou Z."/>
            <person name="Zucker H."/>
            <person name="Briscoe A.D."/>
            <person name="Burmester T."/>
            <person name="Clem R.J."/>
            <person name="Feyereisen R."/>
            <person name="Grimmelikhuijzen C.J.P."/>
            <person name="Hamodrakas S.J."/>
            <person name="Hansson B.S."/>
            <person name="Huguet E."/>
            <person name="Jermiin L.S."/>
            <person name="Lan Q."/>
            <person name="Lehman H.K."/>
            <person name="Lorenzen M."/>
            <person name="Merzendorfer H."/>
            <person name="Michalopoulos I."/>
            <person name="Morton D.B."/>
            <person name="Muthukrishnan S."/>
            <person name="Oakeshott J.G."/>
            <person name="Palmer W."/>
            <person name="Park Y."/>
            <person name="Passarelli A.L."/>
            <person name="Rozas J."/>
            <person name="Schwartz L.M."/>
            <person name="Smith W."/>
            <person name="Southgate A."/>
            <person name="Vilcinskas A."/>
            <person name="Vogt R."/>
            <person name="Wang P."/>
            <person name="Werren J."/>
            <person name="Yu X.Q."/>
            <person name="Zhou J.J."/>
            <person name="Brown S.J."/>
            <person name="Scherer S.E."/>
            <person name="Richards S."/>
            <person name="Blissard G.W."/>
        </authorList>
    </citation>
    <scope>NUCLEOTIDE SEQUENCE</scope>
</reference>
<keyword evidence="6" id="KW-0378">Hydrolase</keyword>
<dbReference type="Pfam" id="PF00665">
    <property type="entry name" value="rve"/>
    <property type="match status" value="1"/>
</dbReference>
<dbReference type="CDD" id="cd01647">
    <property type="entry name" value="RT_LTR"/>
    <property type="match status" value="1"/>
</dbReference>
<evidence type="ECO:0000259" key="11">
    <source>
        <dbReference type="PROSITE" id="PS50994"/>
    </source>
</evidence>
<dbReference type="GO" id="GO:0008270">
    <property type="term" value="F:zinc ion binding"/>
    <property type="evidence" value="ECO:0007669"/>
    <property type="project" value="UniProtKB-KW"/>
</dbReference>
<dbReference type="GO" id="GO:0003676">
    <property type="term" value="F:nucleic acid binding"/>
    <property type="evidence" value="ECO:0007669"/>
    <property type="project" value="InterPro"/>
</dbReference>
<evidence type="ECO:0000256" key="1">
    <source>
        <dbReference type="ARBA" id="ARBA00012493"/>
    </source>
</evidence>
<dbReference type="PANTHER" id="PTHR37984">
    <property type="entry name" value="PROTEIN CBG26694"/>
    <property type="match status" value="1"/>
</dbReference>
<dbReference type="FunFam" id="3.30.70.270:FF:000020">
    <property type="entry name" value="Transposon Tf2-6 polyprotein-like Protein"/>
    <property type="match status" value="1"/>
</dbReference>
<evidence type="ECO:0000259" key="9">
    <source>
        <dbReference type="PROSITE" id="PS50158"/>
    </source>
</evidence>
<evidence type="ECO:0000256" key="5">
    <source>
        <dbReference type="ARBA" id="ARBA00022759"/>
    </source>
</evidence>
<dbReference type="GO" id="GO:0003964">
    <property type="term" value="F:RNA-directed DNA polymerase activity"/>
    <property type="evidence" value="ECO:0007669"/>
    <property type="project" value="UniProtKB-KW"/>
</dbReference>
<evidence type="ECO:0000259" key="10">
    <source>
        <dbReference type="PROSITE" id="PS50878"/>
    </source>
</evidence>
<dbReference type="CDD" id="cd09274">
    <property type="entry name" value="RNase_HI_RT_Ty3"/>
    <property type="match status" value="1"/>
</dbReference>
<organism evidence="12 13">
    <name type="scientific">Manduca sexta</name>
    <name type="common">Tobacco hawkmoth</name>
    <name type="synonym">Tobacco hornworm</name>
    <dbReference type="NCBI Taxonomy" id="7130"/>
    <lineage>
        <taxon>Eukaryota</taxon>
        <taxon>Metazoa</taxon>
        <taxon>Ecdysozoa</taxon>
        <taxon>Arthropoda</taxon>
        <taxon>Hexapoda</taxon>
        <taxon>Insecta</taxon>
        <taxon>Pterygota</taxon>
        <taxon>Neoptera</taxon>
        <taxon>Endopterygota</taxon>
        <taxon>Lepidoptera</taxon>
        <taxon>Glossata</taxon>
        <taxon>Ditrysia</taxon>
        <taxon>Bombycoidea</taxon>
        <taxon>Sphingidae</taxon>
        <taxon>Sphinginae</taxon>
        <taxon>Sphingini</taxon>
        <taxon>Manduca</taxon>
    </lineage>
</organism>
<reference evidence="12" key="2">
    <citation type="submission" date="2020-12" db="EMBL/GenBank/DDBJ databases">
        <authorList>
            <person name="Kanost M."/>
        </authorList>
    </citation>
    <scope>NUCLEOTIDE SEQUENCE</scope>
</reference>
<evidence type="ECO:0000256" key="3">
    <source>
        <dbReference type="ARBA" id="ARBA00022695"/>
    </source>
</evidence>
<sequence length="1283" mass="146250">MSQLPPLEAFDCEGDVASVGLRWEKWKRGFELFLVALNVTEPEKKKATLLHVGGLTLQEIYYNIPDDDGDDDKGDDVYESAVKKLSDYFSPKQCKIYERHLFRLLKQEPGEKFERFLVRLRHQSSKCKFASEEDNLIDQIVEKCSSKDLRKKILTWGDDVNLDKIIAQANALEAVDRQLTDFNSEQQNININKIDIKNSSQAASGCSRCGSMHHNADSNVCPARSKQCLKCGYVGHFRNQCKTRTSKRKNSRSTFNKDLHKRLKLGKTDNEKFNNNNTSKTKPVSTNIDYIFHIDDDAPLKCNIGGVGVDMIIDSGSKCNILSDKTWEYLKECKVHVSNQIANPDKTFVAYGSNTPLTVIGSFEATIRVKNEIQTGTFYVVKGGTRDLLGKETAIALKVLKLGLEVNSVSVNSFPKIKDVVLNISINKTMKPIAQPCRRVPIPLEEKINKKIDELVKLDIIEPVNNPSGWVSPIVPVLKPDGDVRVCVDMRCANKAIIRENHPLPTMDQLLHKFKRAHVFSKLDIKDAFHQVEISEDSRDITTFITGQGIYRYKRLMFGISCAPEHFQKILERVLLPCEGVVNFIDDIVVYGEDDTEHNGRLKHVLKIIKERNILLNQKKCVFNVKTIKFLGHQLSADGVKPLDAYIKVVENFREPATIDEVQSFLGLINYVNKWIPDMATKSEPLRRLLTLKLGKNANVSQYWGPKQTKSFLELKKSLSSIHTLGYYDPKDETLVMADASPVGLGAVLIQSDNSGSRVIAYGNKSLTDVEKRYCQTEKEALALVWAVEHFKMYLYGKASFDLITDHKPLEVIFGSKSKPCARIERWVLRLQAYNFRVIYKPGKNNIADCLSRLCPTNNPQPFENEFHINQIVQFARPNAVGMDAITEASIQDNEIQLVKEALSSNNWDPLINTYRVFQTELWTYESLLLRGSKIIIPLKLRQQVLEAAHEGHPGIVAMKTRLRTKVWWPKIDVDAEKLVKSCKGCTLVSAPNHPRPMMRRELPSQAWIDVAIDFLGPLPSGHYLFVIVDYFSRYKEIKPMKIITSAETIKTLKEIFSRLGTPVSITADNGRQFTSDEFKSFCYELGIKINFTTPYSPQQNGEVERQNRDILKRLRISQCQKSNWYEELLLYLTMYNSTPHTTTGKTPSELFFGRIFRDKIPCLTDIDANQFTSDFRDKDKLMKEKGKEHEDRKRKAEEIDIGIGEKVYVKNMVKENKLTTNFNPTPHTVVNCKGSDYSVRNDETGQELRRNIIHLKRVEGQWKVCEDKSDQEIISGCDSNSD</sequence>
<dbReference type="GO" id="GO:0004519">
    <property type="term" value="F:endonuclease activity"/>
    <property type="evidence" value="ECO:0007669"/>
    <property type="project" value="UniProtKB-KW"/>
</dbReference>
<feature type="domain" description="Reverse transcriptase" evidence="10">
    <location>
        <begin position="458"/>
        <end position="635"/>
    </location>
</feature>
<keyword evidence="8" id="KW-0479">Metal-binding</keyword>
<dbReference type="InterPro" id="IPR001878">
    <property type="entry name" value="Znf_CCHC"/>
</dbReference>
<keyword evidence="3" id="KW-0548">Nucleotidyltransferase</keyword>
<name>A0A922CCV3_MANSE</name>
<dbReference type="Pfam" id="PF17917">
    <property type="entry name" value="RT_RNaseH"/>
    <property type="match status" value="1"/>
</dbReference>
<keyword evidence="4" id="KW-0540">Nuclease</keyword>
<dbReference type="InterPro" id="IPR041588">
    <property type="entry name" value="Integrase_H2C2"/>
</dbReference>
<dbReference type="InterPro" id="IPR001584">
    <property type="entry name" value="Integrase_cat-core"/>
</dbReference>
<dbReference type="Pfam" id="PF17921">
    <property type="entry name" value="Integrase_H2C2"/>
    <property type="match status" value="1"/>
</dbReference>
<protein>
    <recommendedName>
        <fullName evidence="1">RNA-directed DNA polymerase</fullName>
        <ecNumber evidence="1">2.7.7.49</ecNumber>
    </recommendedName>
</protein>
<accession>A0A922CCV3</accession>
<dbReference type="InterPro" id="IPR041373">
    <property type="entry name" value="RT_RNaseH"/>
</dbReference>
<dbReference type="PROSITE" id="PS50994">
    <property type="entry name" value="INTEGRASE"/>
    <property type="match status" value="1"/>
</dbReference>
<proteinExistence type="predicted"/>
<keyword evidence="13" id="KW-1185">Reference proteome</keyword>
<evidence type="ECO:0000313" key="12">
    <source>
        <dbReference type="EMBL" id="KAG6440823.1"/>
    </source>
</evidence>
<evidence type="ECO:0000313" key="13">
    <source>
        <dbReference type="Proteomes" id="UP000791440"/>
    </source>
</evidence>
<evidence type="ECO:0000256" key="8">
    <source>
        <dbReference type="PROSITE-ProRule" id="PRU00047"/>
    </source>
</evidence>
<dbReference type="EC" id="2.7.7.49" evidence="1"/>
<dbReference type="Proteomes" id="UP000791440">
    <property type="component" value="Unassembled WGS sequence"/>
</dbReference>
<dbReference type="SMART" id="SM00343">
    <property type="entry name" value="ZnF_C2HC"/>
    <property type="match status" value="2"/>
</dbReference>
<feature type="domain" description="CCHC-type" evidence="9">
    <location>
        <begin position="228"/>
        <end position="242"/>
    </location>
</feature>
<dbReference type="InterPro" id="IPR050951">
    <property type="entry name" value="Retrovirus_Pol_polyprotein"/>
</dbReference>
<dbReference type="Pfam" id="PF00078">
    <property type="entry name" value="RVT_1"/>
    <property type="match status" value="1"/>
</dbReference>
<dbReference type="InterPro" id="IPR000477">
    <property type="entry name" value="RT_dom"/>
</dbReference>
<keyword evidence="5" id="KW-0255">Endonuclease</keyword>
<evidence type="ECO:0000256" key="7">
    <source>
        <dbReference type="ARBA" id="ARBA00022918"/>
    </source>
</evidence>
<dbReference type="FunFam" id="3.30.420.10:FF:000063">
    <property type="entry name" value="Retrovirus-related Pol polyprotein from transposon 297-like Protein"/>
    <property type="match status" value="1"/>
</dbReference>
<feature type="domain" description="Integrase catalytic" evidence="11">
    <location>
        <begin position="1000"/>
        <end position="1156"/>
    </location>
</feature>
<evidence type="ECO:0000256" key="4">
    <source>
        <dbReference type="ARBA" id="ARBA00022722"/>
    </source>
</evidence>
<keyword evidence="7" id="KW-0695">RNA-directed DNA polymerase</keyword>
<gene>
    <name evidence="12" type="ORF">O3G_MSEX001465</name>
</gene>
<evidence type="ECO:0000256" key="6">
    <source>
        <dbReference type="ARBA" id="ARBA00022801"/>
    </source>
</evidence>